<dbReference type="EMBL" id="BOMV01000059">
    <property type="protein sequence ID" value="GIE98092.1"/>
    <property type="molecule type" value="Genomic_DNA"/>
</dbReference>
<proteinExistence type="predicted"/>
<name>A0A919N1X9_9ACTN</name>
<evidence type="ECO:0000259" key="1">
    <source>
        <dbReference type="PROSITE" id="PS50943"/>
    </source>
</evidence>
<dbReference type="RefSeq" id="WP_203785094.1">
    <property type="nucleotide sequence ID" value="NZ_BOMV01000059.1"/>
</dbReference>
<evidence type="ECO:0000313" key="2">
    <source>
        <dbReference type="EMBL" id="GIE98092.1"/>
    </source>
</evidence>
<dbReference type="PROSITE" id="PS50943">
    <property type="entry name" value="HTH_CROC1"/>
    <property type="match status" value="1"/>
</dbReference>
<dbReference type="InterPro" id="IPR010982">
    <property type="entry name" value="Lambda_DNA-bd_dom_sf"/>
</dbReference>
<keyword evidence="3" id="KW-1185">Reference proteome</keyword>
<dbReference type="AlphaFoldDB" id="A0A919N1X9"/>
<accession>A0A919N1X9</accession>
<sequence>MPSDPGPTVRRRQLGAVLRRYREDAGMTVSDVAGHLLCSATKISRIETAQRNPTLRDVRDLCDLYRISDAVVRQQLMTMAQESRQRAWWQAAGLEPALETLIGLEGSATTIREFETSAFPGLIQTRPYADAMLANWHPAGSPQRERAVELRMRRQEILTGDQSPRLEIILDEAALRRLVGGPDVMREQLRHAIELSERAAITLRVVPFSAGAHQGMNSGFILLDFSNPVESPILEFLPPVVYVEGLAGELYLDQIGDVERYARAFENLTAQALPTSETVKLIRKIVHEL</sequence>
<evidence type="ECO:0000313" key="3">
    <source>
        <dbReference type="Proteomes" id="UP000636960"/>
    </source>
</evidence>
<dbReference type="SMART" id="SM00530">
    <property type="entry name" value="HTH_XRE"/>
    <property type="match status" value="1"/>
</dbReference>
<dbReference type="CDD" id="cd00093">
    <property type="entry name" value="HTH_XRE"/>
    <property type="match status" value="1"/>
</dbReference>
<dbReference type="Pfam" id="PF13560">
    <property type="entry name" value="HTH_31"/>
    <property type="match status" value="1"/>
</dbReference>
<reference evidence="2" key="1">
    <citation type="submission" date="2021-01" db="EMBL/GenBank/DDBJ databases">
        <title>Whole genome shotgun sequence of Actinoplanes rishiriensis NBRC 108556.</title>
        <authorList>
            <person name="Komaki H."/>
            <person name="Tamura T."/>
        </authorList>
    </citation>
    <scope>NUCLEOTIDE SEQUENCE</scope>
    <source>
        <strain evidence="2">NBRC 108556</strain>
    </source>
</reference>
<protein>
    <submittedName>
        <fullName evidence="2">Transcriptional regulator</fullName>
    </submittedName>
</protein>
<gene>
    <name evidence="2" type="ORF">Ari01nite_55570</name>
</gene>
<dbReference type="SUPFAM" id="SSF47413">
    <property type="entry name" value="lambda repressor-like DNA-binding domains"/>
    <property type="match status" value="1"/>
</dbReference>
<comment type="caution">
    <text evidence="2">The sequence shown here is derived from an EMBL/GenBank/DDBJ whole genome shotgun (WGS) entry which is preliminary data.</text>
</comment>
<dbReference type="InterPro" id="IPR043917">
    <property type="entry name" value="DUF5753"/>
</dbReference>
<dbReference type="InterPro" id="IPR001387">
    <property type="entry name" value="Cro/C1-type_HTH"/>
</dbReference>
<dbReference type="Pfam" id="PF19054">
    <property type="entry name" value="DUF5753"/>
    <property type="match status" value="1"/>
</dbReference>
<dbReference type="GO" id="GO:0003677">
    <property type="term" value="F:DNA binding"/>
    <property type="evidence" value="ECO:0007669"/>
    <property type="project" value="InterPro"/>
</dbReference>
<dbReference type="Proteomes" id="UP000636960">
    <property type="component" value="Unassembled WGS sequence"/>
</dbReference>
<organism evidence="2 3">
    <name type="scientific">Paractinoplanes rishiriensis</name>
    <dbReference type="NCBI Taxonomy" id="1050105"/>
    <lineage>
        <taxon>Bacteria</taxon>
        <taxon>Bacillati</taxon>
        <taxon>Actinomycetota</taxon>
        <taxon>Actinomycetes</taxon>
        <taxon>Micromonosporales</taxon>
        <taxon>Micromonosporaceae</taxon>
        <taxon>Paractinoplanes</taxon>
    </lineage>
</organism>
<dbReference type="Gene3D" id="1.10.260.40">
    <property type="entry name" value="lambda repressor-like DNA-binding domains"/>
    <property type="match status" value="1"/>
</dbReference>
<feature type="domain" description="HTH cro/C1-type" evidence="1">
    <location>
        <begin position="18"/>
        <end position="72"/>
    </location>
</feature>